<dbReference type="PROSITE" id="PS50106">
    <property type="entry name" value="PDZ"/>
    <property type="match status" value="1"/>
</dbReference>
<dbReference type="Gene3D" id="2.30.42.10">
    <property type="match status" value="1"/>
</dbReference>
<evidence type="ECO:0000256" key="2">
    <source>
        <dbReference type="ARBA" id="ARBA00022670"/>
    </source>
</evidence>
<feature type="chain" id="PRO_5045512808" evidence="5">
    <location>
        <begin position="21"/>
        <end position="466"/>
    </location>
</feature>
<keyword evidence="5" id="KW-0732">Signal</keyword>
<dbReference type="GO" id="GO:0008233">
    <property type="term" value="F:peptidase activity"/>
    <property type="evidence" value="ECO:0007669"/>
    <property type="project" value="UniProtKB-KW"/>
</dbReference>
<dbReference type="PANTHER" id="PTHR22939:SF129">
    <property type="entry name" value="SERINE PROTEASE HTRA2, MITOCHONDRIAL"/>
    <property type="match status" value="1"/>
</dbReference>
<dbReference type="InterPro" id="IPR001940">
    <property type="entry name" value="Peptidase_S1C"/>
</dbReference>
<dbReference type="InterPro" id="IPR041489">
    <property type="entry name" value="PDZ_6"/>
</dbReference>
<keyword evidence="2 7" id="KW-0645">Protease</keyword>
<evidence type="ECO:0000313" key="7">
    <source>
        <dbReference type="EMBL" id="GGD36341.1"/>
    </source>
</evidence>
<dbReference type="InterPro" id="IPR001478">
    <property type="entry name" value="PDZ"/>
</dbReference>
<dbReference type="SUPFAM" id="SSF50156">
    <property type="entry name" value="PDZ domain-like"/>
    <property type="match status" value="2"/>
</dbReference>
<dbReference type="SUPFAM" id="SSF50494">
    <property type="entry name" value="Trypsin-like serine proteases"/>
    <property type="match status" value="1"/>
</dbReference>
<comment type="similarity">
    <text evidence="1">Belongs to the peptidase S1C family.</text>
</comment>
<organism evidence="7 8">
    <name type="scientific">Sinisalibacter lacisalsi</name>
    <dbReference type="NCBI Taxonomy" id="1526570"/>
    <lineage>
        <taxon>Bacteria</taxon>
        <taxon>Pseudomonadati</taxon>
        <taxon>Pseudomonadota</taxon>
        <taxon>Alphaproteobacteria</taxon>
        <taxon>Rhodobacterales</taxon>
        <taxon>Roseobacteraceae</taxon>
        <taxon>Sinisalibacter</taxon>
    </lineage>
</organism>
<protein>
    <submittedName>
        <fullName evidence="7">Serine protease</fullName>
    </submittedName>
</protein>
<dbReference type="InterPro" id="IPR009003">
    <property type="entry name" value="Peptidase_S1_PA"/>
</dbReference>
<keyword evidence="4" id="KW-0720">Serine protease</keyword>
<evidence type="ECO:0000313" key="8">
    <source>
        <dbReference type="Proteomes" id="UP000617355"/>
    </source>
</evidence>
<dbReference type="EMBL" id="BMGI01000003">
    <property type="protein sequence ID" value="GGD36341.1"/>
    <property type="molecule type" value="Genomic_DNA"/>
</dbReference>
<evidence type="ECO:0000256" key="4">
    <source>
        <dbReference type="ARBA" id="ARBA00022825"/>
    </source>
</evidence>
<evidence type="ECO:0000256" key="1">
    <source>
        <dbReference type="ARBA" id="ARBA00010541"/>
    </source>
</evidence>
<dbReference type="Gene3D" id="2.30.42.60">
    <property type="match status" value="1"/>
</dbReference>
<sequence>MKRIIQSLVLVLALMPASLAGETRVPDSPGEVQLSFSPVVDRAAPAVVNIYATRLVAERVSPFFDDPFFSEFFRDFSMPRQREQNSLGSGVIVGEGLVVSNFHVVENATDIRVVLADRREYAGQLVLADEEADIAVIRLDGGEDLPALDFADSDAVAVGDLVLAIGNPFGVGQTVSSGIISGLARSGQGGGAFNAGGYFIQTDAPINPGNSGGALVDMQGRLVGINTQIVTRSGGSNGIGFAIPANLVARVVEQAAAGAASFTRPWAGIEVQPVDADIAEALGLDRPQGLLVRALAPASSFAEAGVRPGDVILEIGGHALDAPGELSFRLSLQELGSIVPLTLLSDGARRIVGVEMRAAAAASEAIGAAPVTIARPGPFQGLVVQELSPLLAEQLGLRRELEGVIVLGMENPGRARNFQPGDVISQVNGQAIRSMADFLAAADDDRRTWQMVIERGGGRVFLTWRG</sequence>
<dbReference type="PRINTS" id="PR00834">
    <property type="entry name" value="PROTEASES2C"/>
</dbReference>
<keyword evidence="3" id="KW-0378">Hydrolase</keyword>
<proteinExistence type="inferred from homology"/>
<name>A0ABQ1QP40_9RHOB</name>
<keyword evidence="8" id="KW-1185">Reference proteome</keyword>
<dbReference type="Pfam" id="PF13365">
    <property type="entry name" value="Trypsin_2"/>
    <property type="match status" value="1"/>
</dbReference>
<evidence type="ECO:0000256" key="5">
    <source>
        <dbReference type="SAM" id="SignalP"/>
    </source>
</evidence>
<dbReference type="RefSeq" id="WP_188527531.1">
    <property type="nucleotide sequence ID" value="NZ_BMGI01000003.1"/>
</dbReference>
<comment type="caution">
    <text evidence="7">The sequence shown here is derived from an EMBL/GenBank/DDBJ whole genome shotgun (WGS) entry which is preliminary data.</text>
</comment>
<reference evidence="8" key="1">
    <citation type="journal article" date="2019" name="Int. J. Syst. Evol. Microbiol.">
        <title>The Global Catalogue of Microorganisms (GCM) 10K type strain sequencing project: providing services to taxonomists for standard genome sequencing and annotation.</title>
        <authorList>
            <consortium name="The Broad Institute Genomics Platform"/>
            <consortium name="The Broad Institute Genome Sequencing Center for Infectious Disease"/>
            <person name="Wu L."/>
            <person name="Ma J."/>
        </authorList>
    </citation>
    <scope>NUCLEOTIDE SEQUENCE [LARGE SCALE GENOMIC DNA]</scope>
    <source>
        <strain evidence="8">CGMCC 1.12922</strain>
    </source>
</reference>
<gene>
    <name evidence="7" type="ORF">GCM10011358_20200</name>
</gene>
<dbReference type="InterPro" id="IPR036034">
    <property type="entry name" value="PDZ_sf"/>
</dbReference>
<dbReference type="SMART" id="SM00228">
    <property type="entry name" value="PDZ"/>
    <property type="match status" value="2"/>
</dbReference>
<evidence type="ECO:0000256" key="3">
    <source>
        <dbReference type="ARBA" id="ARBA00022801"/>
    </source>
</evidence>
<dbReference type="PANTHER" id="PTHR22939">
    <property type="entry name" value="SERINE PROTEASE FAMILY S1C HTRA-RELATED"/>
    <property type="match status" value="1"/>
</dbReference>
<feature type="signal peptide" evidence="5">
    <location>
        <begin position="1"/>
        <end position="20"/>
    </location>
</feature>
<dbReference type="GO" id="GO:0006508">
    <property type="term" value="P:proteolysis"/>
    <property type="evidence" value="ECO:0007669"/>
    <property type="project" value="UniProtKB-KW"/>
</dbReference>
<dbReference type="Pfam" id="PF17820">
    <property type="entry name" value="PDZ_6"/>
    <property type="match status" value="1"/>
</dbReference>
<dbReference type="Proteomes" id="UP000617355">
    <property type="component" value="Unassembled WGS sequence"/>
</dbReference>
<dbReference type="Gene3D" id="2.40.10.120">
    <property type="match status" value="1"/>
</dbReference>
<accession>A0ABQ1QP40</accession>
<feature type="domain" description="PDZ" evidence="6">
    <location>
        <begin position="268"/>
        <end position="347"/>
    </location>
</feature>
<evidence type="ECO:0000259" key="6">
    <source>
        <dbReference type="PROSITE" id="PS50106"/>
    </source>
</evidence>